<keyword evidence="4" id="KW-0804">Transcription</keyword>
<evidence type="ECO:0000259" key="6">
    <source>
        <dbReference type="PROSITE" id="PS51063"/>
    </source>
</evidence>
<dbReference type="InterPro" id="IPR018490">
    <property type="entry name" value="cNMP-bd_dom_sf"/>
</dbReference>
<dbReference type="PANTHER" id="PTHR24567">
    <property type="entry name" value="CRP FAMILY TRANSCRIPTIONAL REGULATORY PROTEIN"/>
    <property type="match status" value="1"/>
</dbReference>
<evidence type="ECO:0000256" key="4">
    <source>
        <dbReference type="ARBA" id="ARBA00023163"/>
    </source>
</evidence>
<dbReference type="SMART" id="SM00100">
    <property type="entry name" value="cNMP"/>
    <property type="match status" value="1"/>
</dbReference>
<dbReference type="Pfam" id="PF00027">
    <property type="entry name" value="cNMP_binding"/>
    <property type="match status" value="1"/>
</dbReference>
<dbReference type="InterPro" id="IPR036390">
    <property type="entry name" value="WH_DNA-bd_sf"/>
</dbReference>
<keyword evidence="3" id="KW-0010">Activator</keyword>
<evidence type="ECO:0000259" key="5">
    <source>
        <dbReference type="PROSITE" id="PS50042"/>
    </source>
</evidence>
<dbReference type="CDD" id="cd00038">
    <property type="entry name" value="CAP_ED"/>
    <property type="match status" value="1"/>
</dbReference>
<dbReference type="PROSITE" id="PS50042">
    <property type="entry name" value="CNMP_BINDING_3"/>
    <property type="match status" value="1"/>
</dbReference>
<dbReference type="InterPro" id="IPR050397">
    <property type="entry name" value="Env_Response_Regulators"/>
</dbReference>
<feature type="domain" description="Cyclic nucleotide-binding" evidence="5">
    <location>
        <begin position="14"/>
        <end position="134"/>
    </location>
</feature>
<dbReference type="InterPro" id="IPR036388">
    <property type="entry name" value="WH-like_DNA-bd_sf"/>
</dbReference>
<dbReference type="Gene3D" id="2.60.120.10">
    <property type="entry name" value="Jelly Rolls"/>
    <property type="match status" value="1"/>
</dbReference>
<dbReference type="GO" id="GO:0003677">
    <property type="term" value="F:DNA binding"/>
    <property type="evidence" value="ECO:0007669"/>
    <property type="project" value="UniProtKB-KW"/>
</dbReference>
<dbReference type="InterPro" id="IPR014710">
    <property type="entry name" value="RmlC-like_jellyroll"/>
</dbReference>
<dbReference type="InterPro" id="IPR012318">
    <property type="entry name" value="HTH_CRP"/>
</dbReference>
<keyword evidence="8" id="KW-1185">Reference proteome</keyword>
<dbReference type="AlphaFoldDB" id="A0AAW9NRQ3"/>
<dbReference type="PRINTS" id="PR00034">
    <property type="entry name" value="HTHCRP"/>
</dbReference>
<keyword evidence="2" id="KW-0238">DNA-binding</keyword>
<organism evidence="7 8">
    <name type="scientific">Metasolibacillus meyeri</name>
    <dbReference type="NCBI Taxonomy" id="1071052"/>
    <lineage>
        <taxon>Bacteria</taxon>
        <taxon>Bacillati</taxon>
        <taxon>Bacillota</taxon>
        <taxon>Bacilli</taxon>
        <taxon>Bacillales</taxon>
        <taxon>Caryophanaceae</taxon>
        <taxon>Metasolibacillus</taxon>
    </lineage>
</organism>
<dbReference type="GO" id="GO:0005829">
    <property type="term" value="C:cytosol"/>
    <property type="evidence" value="ECO:0007669"/>
    <property type="project" value="TreeGrafter"/>
</dbReference>
<gene>
    <name evidence="7" type="ORF">P9B03_11055</name>
</gene>
<keyword evidence="1" id="KW-0805">Transcription regulation</keyword>
<comment type="caution">
    <text evidence="7">The sequence shown here is derived from an EMBL/GenBank/DDBJ whole genome shotgun (WGS) entry which is preliminary data.</text>
</comment>
<sequence length="227" mass="25916">MICPSTYCFSHVPIFQNLKPEEFEKISKMITRHVFKRGEHILLAGDIKKSLFIIRKGQVKIVKLLPNGQEQIVRISGAGDFFGDTTLFNNLPLTTNVEAIEETHICMINGDELKQLLAQNPNILFKILQEMSMRIDAIEENISEICHCDVEARVASFLVKHHDEAGTQPITMSKKDIASYLGTTRESISRKLSDFQRAGFIKIERNNIYIENIEGLNELHQSNLFRV</sequence>
<evidence type="ECO:0000256" key="2">
    <source>
        <dbReference type="ARBA" id="ARBA00023125"/>
    </source>
</evidence>
<protein>
    <submittedName>
        <fullName evidence="7">Crp/Fnr family transcriptional regulator</fullName>
    </submittedName>
</protein>
<dbReference type="PROSITE" id="PS51063">
    <property type="entry name" value="HTH_CRP_2"/>
    <property type="match status" value="1"/>
</dbReference>
<accession>A0AAW9NRQ3</accession>
<dbReference type="EMBL" id="JARSFG010000015">
    <property type="protein sequence ID" value="MEC1179022.1"/>
    <property type="molecule type" value="Genomic_DNA"/>
</dbReference>
<dbReference type="PANTHER" id="PTHR24567:SF28">
    <property type="entry name" value="LISTERIOLYSIN REGULATORY PROTEIN"/>
    <property type="match status" value="1"/>
</dbReference>
<dbReference type="SUPFAM" id="SSF51206">
    <property type="entry name" value="cAMP-binding domain-like"/>
    <property type="match status" value="1"/>
</dbReference>
<dbReference type="SUPFAM" id="SSF46785">
    <property type="entry name" value="Winged helix' DNA-binding domain"/>
    <property type="match status" value="1"/>
</dbReference>
<dbReference type="SMART" id="SM00419">
    <property type="entry name" value="HTH_CRP"/>
    <property type="match status" value="1"/>
</dbReference>
<dbReference type="Proteomes" id="UP001344888">
    <property type="component" value="Unassembled WGS sequence"/>
</dbReference>
<reference evidence="7 8" key="1">
    <citation type="submission" date="2023-03" db="EMBL/GenBank/DDBJ databases">
        <title>Bacillus Genome Sequencing.</title>
        <authorList>
            <person name="Dunlap C."/>
        </authorList>
    </citation>
    <scope>NUCLEOTIDE SEQUENCE [LARGE SCALE GENOMIC DNA]</scope>
    <source>
        <strain evidence="7 8">B-59205</strain>
    </source>
</reference>
<feature type="domain" description="HTH crp-type" evidence="6">
    <location>
        <begin position="148"/>
        <end position="214"/>
    </location>
</feature>
<dbReference type="CDD" id="cd00092">
    <property type="entry name" value="HTH_CRP"/>
    <property type="match status" value="1"/>
</dbReference>
<evidence type="ECO:0000256" key="1">
    <source>
        <dbReference type="ARBA" id="ARBA00023015"/>
    </source>
</evidence>
<evidence type="ECO:0000256" key="3">
    <source>
        <dbReference type="ARBA" id="ARBA00023159"/>
    </source>
</evidence>
<evidence type="ECO:0000313" key="8">
    <source>
        <dbReference type="Proteomes" id="UP001344888"/>
    </source>
</evidence>
<proteinExistence type="predicted"/>
<dbReference type="Pfam" id="PF13545">
    <property type="entry name" value="HTH_Crp_2"/>
    <property type="match status" value="1"/>
</dbReference>
<dbReference type="InterPro" id="IPR000595">
    <property type="entry name" value="cNMP-bd_dom"/>
</dbReference>
<evidence type="ECO:0000313" key="7">
    <source>
        <dbReference type="EMBL" id="MEC1179022.1"/>
    </source>
</evidence>
<dbReference type="GO" id="GO:0003700">
    <property type="term" value="F:DNA-binding transcription factor activity"/>
    <property type="evidence" value="ECO:0007669"/>
    <property type="project" value="TreeGrafter"/>
</dbReference>
<dbReference type="RefSeq" id="WP_326123513.1">
    <property type="nucleotide sequence ID" value="NZ_JARSFG010000015.1"/>
</dbReference>
<dbReference type="Gene3D" id="1.10.10.10">
    <property type="entry name" value="Winged helix-like DNA-binding domain superfamily/Winged helix DNA-binding domain"/>
    <property type="match status" value="1"/>
</dbReference>
<name>A0AAW9NRQ3_9BACL</name>